<gene>
    <name evidence="2" type="ORF">GCK32_010793</name>
</gene>
<dbReference type="AlphaFoldDB" id="A0AAN8F0S6"/>
<dbReference type="EMBL" id="WIXE01019486">
    <property type="protein sequence ID" value="KAK5969982.1"/>
    <property type="molecule type" value="Genomic_DNA"/>
</dbReference>
<sequence length="71" mass="8129">MPEPPVNVPTPAPRISLVGSTPTEDQMSKPTQEPTSLPVGRSQHEAWLQRKNEEERKRRQKEKQAAKKKEE</sequence>
<feature type="compositionally biased region" description="Polar residues" evidence="1">
    <location>
        <begin position="18"/>
        <end position="35"/>
    </location>
</feature>
<evidence type="ECO:0000256" key="1">
    <source>
        <dbReference type="SAM" id="MobiDB-lite"/>
    </source>
</evidence>
<accession>A0AAN8F0S6</accession>
<name>A0AAN8F0S6_TRICO</name>
<protein>
    <submittedName>
        <fullName evidence="2">Uncharacterized protein</fullName>
    </submittedName>
</protein>
<feature type="compositionally biased region" description="Pro residues" evidence="1">
    <location>
        <begin position="1"/>
        <end position="12"/>
    </location>
</feature>
<dbReference type="Proteomes" id="UP001331761">
    <property type="component" value="Unassembled WGS sequence"/>
</dbReference>
<comment type="caution">
    <text evidence="2">The sequence shown here is derived from an EMBL/GenBank/DDBJ whole genome shotgun (WGS) entry which is preliminary data.</text>
</comment>
<evidence type="ECO:0000313" key="3">
    <source>
        <dbReference type="Proteomes" id="UP001331761"/>
    </source>
</evidence>
<organism evidence="2 3">
    <name type="scientific">Trichostrongylus colubriformis</name>
    <name type="common">Black scour worm</name>
    <dbReference type="NCBI Taxonomy" id="6319"/>
    <lineage>
        <taxon>Eukaryota</taxon>
        <taxon>Metazoa</taxon>
        <taxon>Ecdysozoa</taxon>
        <taxon>Nematoda</taxon>
        <taxon>Chromadorea</taxon>
        <taxon>Rhabditida</taxon>
        <taxon>Rhabditina</taxon>
        <taxon>Rhabditomorpha</taxon>
        <taxon>Strongyloidea</taxon>
        <taxon>Trichostrongylidae</taxon>
        <taxon>Trichostrongylus</taxon>
    </lineage>
</organism>
<evidence type="ECO:0000313" key="2">
    <source>
        <dbReference type="EMBL" id="KAK5969982.1"/>
    </source>
</evidence>
<reference evidence="2 3" key="1">
    <citation type="submission" date="2019-10" db="EMBL/GenBank/DDBJ databases">
        <title>Assembly and Annotation for the nematode Trichostrongylus colubriformis.</title>
        <authorList>
            <person name="Martin J."/>
        </authorList>
    </citation>
    <scope>NUCLEOTIDE SEQUENCE [LARGE SCALE GENOMIC DNA]</scope>
    <source>
        <strain evidence="2">G859</strain>
        <tissue evidence="2">Whole worm</tissue>
    </source>
</reference>
<proteinExistence type="predicted"/>
<keyword evidence="3" id="KW-1185">Reference proteome</keyword>
<feature type="compositionally biased region" description="Basic and acidic residues" evidence="1">
    <location>
        <begin position="42"/>
        <end position="71"/>
    </location>
</feature>
<feature type="non-terminal residue" evidence="2">
    <location>
        <position position="71"/>
    </location>
</feature>
<feature type="region of interest" description="Disordered" evidence="1">
    <location>
        <begin position="1"/>
        <end position="71"/>
    </location>
</feature>